<proteinExistence type="predicted"/>
<dbReference type="AlphaFoldDB" id="A0A9R1WND7"/>
<feature type="domain" description="C-JID" evidence="3">
    <location>
        <begin position="5"/>
        <end position="127"/>
    </location>
</feature>
<gene>
    <name evidence="4" type="ORF">LSAT_V11C100038020</name>
</gene>
<keyword evidence="5" id="KW-1185">Reference proteome</keyword>
<dbReference type="EMBL" id="NBSK02000001">
    <property type="protein sequence ID" value="KAJ0225852.1"/>
    <property type="molecule type" value="Genomic_DNA"/>
</dbReference>
<organism evidence="4 5">
    <name type="scientific">Lactuca sativa</name>
    <name type="common">Garden lettuce</name>
    <dbReference type="NCBI Taxonomy" id="4236"/>
    <lineage>
        <taxon>Eukaryota</taxon>
        <taxon>Viridiplantae</taxon>
        <taxon>Streptophyta</taxon>
        <taxon>Embryophyta</taxon>
        <taxon>Tracheophyta</taxon>
        <taxon>Spermatophyta</taxon>
        <taxon>Magnoliopsida</taxon>
        <taxon>eudicotyledons</taxon>
        <taxon>Gunneridae</taxon>
        <taxon>Pentapetalae</taxon>
        <taxon>asterids</taxon>
        <taxon>campanulids</taxon>
        <taxon>Asterales</taxon>
        <taxon>Asteraceae</taxon>
        <taxon>Cichorioideae</taxon>
        <taxon>Cichorieae</taxon>
        <taxon>Lactucinae</taxon>
        <taxon>Lactuca</taxon>
    </lineage>
</organism>
<keyword evidence="1" id="KW-0433">Leucine-rich repeat</keyword>
<protein>
    <recommendedName>
        <fullName evidence="3">C-JID domain-containing protein</fullName>
    </recommendedName>
</protein>
<evidence type="ECO:0000313" key="4">
    <source>
        <dbReference type="EMBL" id="KAJ0225852.1"/>
    </source>
</evidence>
<accession>A0A9R1WND7</accession>
<evidence type="ECO:0000256" key="1">
    <source>
        <dbReference type="ARBA" id="ARBA00022614"/>
    </source>
</evidence>
<evidence type="ECO:0000313" key="5">
    <source>
        <dbReference type="Proteomes" id="UP000235145"/>
    </source>
</evidence>
<dbReference type="InterPro" id="IPR045344">
    <property type="entry name" value="C-JID"/>
</dbReference>
<name>A0A9R1WND7_LACSA</name>
<comment type="caution">
    <text evidence="4">The sequence shown here is derived from an EMBL/GenBank/DDBJ whole genome shotgun (WGS) entry which is preliminary data.</text>
</comment>
<dbReference type="Pfam" id="PF20160">
    <property type="entry name" value="C-JID"/>
    <property type="match status" value="1"/>
</dbReference>
<keyword evidence="2" id="KW-0677">Repeat</keyword>
<evidence type="ECO:0000259" key="3">
    <source>
        <dbReference type="Pfam" id="PF20160"/>
    </source>
</evidence>
<sequence length="175" mass="20256">MYEAEEMPSWFRHRSVGPSILFTIPSSLNCLRGFNFCSVQTLRVPDEDSGIHLSPKITISNITKNRTWIYQRRLTRSSVCRECCVMLSHWMFGMNDMEGGDQVTITVIGPYNELIKECGVRVMYVDDDDGALGYYKSWNLIIGGDLSPFQMTTGEYILNNWDFGIHFMNFFMQLF</sequence>
<reference evidence="4 5" key="1">
    <citation type="journal article" date="2017" name="Nat. Commun.">
        <title>Genome assembly with in vitro proximity ligation data and whole-genome triplication in lettuce.</title>
        <authorList>
            <person name="Reyes-Chin-Wo S."/>
            <person name="Wang Z."/>
            <person name="Yang X."/>
            <person name="Kozik A."/>
            <person name="Arikit S."/>
            <person name="Song C."/>
            <person name="Xia L."/>
            <person name="Froenicke L."/>
            <person name="Lavelle D.O."/>
            <person name="Truco M.J."/>
            <person name="Xia R."/>
            <person name="Zhu S."/>
            <person name="Xu C."/>
            <person name="Xu H."/>
            <person name="Xu X."/>
            <person name="Cox K."/>
            <person name="Korf I."/>
            <person name="Meyers B.C."/>
            <person name="Michelmore R.W."/>
        </authorList>
    </citation>
    <scope>NUCLEOTIDE SEQUENCE [LARGE SCALE GENOMIC DNA]</scope>
    <source>
        <strain evidence="5">cv. Salinas</strain>
        <tissue evidence="4">Seedlings</tissue>
    </source>
</reference>
<dbReference type="Proteomes" id="UP000235145">
    <property type="component" value="Unassembled WGS sequence"/>
</dbReference>
<evidence type="ECO:0000256" key="2">
    <source>
        <dbReference type="ARBA" id="ARBA00022737"/>
    </source>
</evidence>